<dbReference type="GO" id="GO:0012505">
    <property type="term" value="C:endomembrane system"/>
    <property type="evidence" value="ECO:0007669"/>
    <property type="project" value="TreeGrafter"/>
</dbReference>
<keyword evidence="5" id="KW-0479">Metal-binding</keyword>
<accession>T0KY92</accession>
<dbReference type="Gene3D" id="3.30.40.10">
    <property type="entry name" value="Zinc/RING finger domain, C3HC4 (zinc finger)"/>
    <property type="match status" value="1"/>
</dbReference>
<feature type="transmembrane region" description="Helical" evidence="11">
    <location>
        <begin position="222"/>
        <end position="242"/>
    </location>
</feature>
<evidence type="ECO:0000256" key="3">
    <source>
        <dbReference type="ARBA" id="ARBA00022679"/>
    </source>
</evidence>
<feature type="transmembrane region" description="Helical" evidence="11">
    <location>
        <begin position="20"/>
        <end position="39"/>
    </location>
</feature>
<dbReference type="OrthoDB" id="7759664at2759"/>
<proteinExistence type="predicted"/>
<evidence type="ECO:0000256" key="1">
    <source>
        <dbReference type="ARBA" id="ARBA00004127"/>
    </source>
</evidence>
<dbReference type="SMART" id="SM00184">
    <property type="entry name" value="RING"/>
    <property type="match status" value="1"/>
</dbReference>
<dbReference type="InterPro" id="IPR013083">
    <property type="entry name" value="Znf_RING/FYVE/PHD"/>
</dbReference>
<feature type="transmembrane region" description="Helical" evidence="11">
    <location>
        <begin position="84"/>
        <end position="105"/>
    </location>
</feature>
<keyword evidence="4 11" id="KW-0812">Transmembrane</keyword>
<evidence type="ECO:0000313" key="13">
    <source>
        <dbReference type="EMBL" id="EQB60337.1"/>
    </source>
</evidence>
<evidence type="ECO:0000256" key="4">
    <source>
        <dbReference type="ARBA" id="ARBA00022692"/>
    </source>
</evidence>
<keyword evidence="6 10" id="KW-0863">Zinc-finger</keyword>
<dbReference type="Pfam" id="PF25563">
    <property type="entry name" value="TPR_SYVN1_N"/>
    <property type="match status" value="1"/>
</dbReference>
<organism evidence="13 14">
    <name type="scientific">Vairimorpha apis BRL 01</name>
    <dbReference type="NCBI Taxonomy" id="1037528"/>
    <lineage>
        <taxon>Eukaryota</taxon>
        <taxon>Fungi</taxon>
        <taxon>Fungi incertae sedis</taxon>
        <taxon>Microsporidia</taxon>
        <taxon>Nosematidae</taxon>
        <taxon>Vairimorpha</taxon>
    </lineage>
</organism>
<protein>
    <submittedName>
        <fullName evidence="13">E3 ubiquitin-protein ligase synoviolin-like protein</fullName>
    </submittedName>
</protein>
<dbReference type="PANTHER" id="PTHR22763">
    <property type="entry name" value="RING ZINC FINGER PROTEIN"/>
    <property type="match status" value="1"/>
</dbReference>
<evidence type="ECO:0000256" key="11">
    <source>
        <dbReference type="SAM" id="Phobius"/>
    </source>
</evidence>
<evidence type="ECO:0000256" key="9">
    <source>
        <dbReference type="ARBA" id="ARBA00023136"/>
    </source>
</evidence>
<dbReference type="Proteomes" id="UP000053780">
    <property type="component" value="Unassembled WGS sequence"/>
</dbReference>
<dbReference type="Pfam" id="PF13639">
    <property type="entry name" value="zf-RING_2"/>
    <property type="match status" value="1"/>
</dbReference>
<dbReference type="InterPro" id="IPR050731">
    <property type="entry name" value="HRD1_E3_ubiq-ligases"/>
</dbReference>
<evidence type="ECO:0000256" key="6">
    <source>
        <dbReference type="ARBA" id="ARBA00022771"/>
    </source>
</evidence>
<dbReference type="VEuPathDB" id="MicrosporidiaDB:NAPIS_ORF02114"/>
<keyword evidence="9 11" id="KW-0472">Membrane</keyword>
<feature type="transmembrane region" description="Helical" evidence="11">
    <location>
        <begin position="111"/>
        <end position="130"/>
    </location>
</feature>
<dbReference type="PROSITE" id="PS50089">
    <property type="entry name" value="ZF_RING_2"/>
    <property type="match status" value="1"/>
</dbReference>
<reference evidence="13 14" key="1">
    <citation type="journal article" date="2013" name="BMC Genomics">
        <title>Genome sequencing and comparative genomics of honey bee microsporidia, Nosema apis reveal novel insights into host-parasite interactions.</title>
        <authorList>
            <person name="Chen Yp."/>
            <person name="Pettis J.S."/>
            <person name="Zhao Y."/>
            <person name="Liu X."/>
            <person name="Tallon L.J."/>
            <person name="Sadzewicz L.D."/>
            <person name="Li R."/>
            <person name="Zheng H."/>
            <person name="Huang S."/>
            <person name="Zhang X."/>
            <person name="Hamilton M.C."/>
            <person name="Pernal S.F."/>
            <person name="Melathopoulos A.P."/>
            <person name="Yan X."/>
            <person name="Evans J.D."/>
        </authorList>
    </citation>
    <scope>NUCLEOTIDE SEQUENCE [LARGE SCALE GENOMIC DNA]</scope>
    <source>
        <strain evidence="13 14">BRL 01</strain>
    </source>
</reference>
<gene>
    <name evidence="13" type="ORF">NAPIS_ORF02114</name>
</gene>
<dbReference type="AlphaFoldDB" id="T0KY92"/>
<dbReference type="InterPro" id="IPR001841">
    <property type="entry name" value="Znf_RING"/>
</dbReference>
<feature type="transmembrane region" description="Helical" evidence="11">
    <location>
        <begin position="142"/>
        <end position="167"/>
    </location>
</feature>
<name>T0KY92_9MICR</name>
<keyword evidence="3" id="KW-0808">Transferase</keyword>
<keyword evidence="14" id="KW-1185">Reference proteome</keyword>
<dbReference type="GO" id="GO:0061630">
    <property type="term" value="F:ubiquitin protein ligase activity"/>
    <property type="evidence" value="ECO:0007669"/>
    <property type="project" value="TreeGrafter"/>
</dbReference>
<dbReference type="InterPro" id="IPR057992">
    <property type="entry name" value="TPR_SYVN1_N"/>
</dbReference>
<evidence type="ECO:0000259" key="12">
    <source>
        <dbReference type="PROSITE" id="PS50089"/>
    </source>
</evidence>
<dbReference type="GO" id="GO:0008270">
    <property type="term" value="F:zinc ion binding"/>
    <property type="evidence" value="ECO:0007669"/>
    <property type="project" value="UniProtKB-KW"/>
</dbReference>
<comment type="pathway">
    <text evidence="2">Protein modification; protein ubiquitination.</text>
</comment>
<evidence type="ECO:0000256" key="2">
    <source>
        <dbReference type="ARBA" id="ARBA00004906"/>
    </source>
</evidence>
<evidence type="ECO:0000256" key="8">
    <source>
        <dbReference type="ARBA" id="ARBA00022989"/>
    </source>
</evidence>
<evidence type="ECO:0000256" key="7">
    <source>
        <dbReference type="ARBA" id="ARBA00022833"/>
    </source>
</evidence>
<evidence type="ECO:0000256" key="5">
    <source>
        <dbReference type="ARBA" id="ARBA00022723"/>
    </source>
</evidence>
<comment type="subcellular location">
    <subcellularLocation>
        <location evidence="1">Endomembrane system</location>
        <topology evidence="1">Multi-pass membrane protein</topology>
    </subcellularLocation>
</comment>
<feature type="domain" description="RING-type" evidence="12">
    <location>
        <begin position="294"/>
        <end position="332"/>
    </location>
</feature>
<keyword evidence="7" id="KW-0862">Zinc</keyword>
<dbReference type="EMBL" id="KE647306">
    <property type="protein sequence ID" value="EQB60337.1"/>
    <property type="molecule type" value="Genomic_DNA"/>
</dbReference>
<dbReference type="SUPFAM" id="SSF57850">
    <property type="entry name" value="RING/U-box"/>
    <property type="match status" value="1"/>
</dbReference>
<feature type="transmembrane region" description="Helical" evidence="11">
    <location>
        <begin position="187"/>
        <end position="210"/>
    </location>
</feature>
<keyword evidence="8 11" id="KW-1133">Transmembrane helix</keyword>
<dbReference type="HOGENOM" id="CLU_009169_0_0_1"/>
<feature type="transmembrane region" description="Helical" evidence="11">
    <location>
        <begin position="51"/>
        <end position="72"/>
    </location>
</feature>
<evidence type="ECO:0000256" key="10">
    <source>
        <dbReference type="PROSITE-ProRule" id="PRU00175"/>
    </source>
</evidence>
<sequence>MSFTTNLPSIIKNKHFISTLIHLTLLSTLTFIKITPLSLYNICITTVNTPLLHLLHVLFILNLIYSLLQIVIKKYFGDLSVQEINIVSDNLFLFSTDILLVLSVFNKDINFRNLIVFFVILCFKILVWVSNNRIEYELEYRVVWINFYICVCCFILSGLFLSTQGILFNSSTNIYNAYRKYSNSLNINFLFSFEFCLISLNSLKNILILLTKLSASPNPMTIFHIDLTYLLTLLLLYILFIITTTIKFKIPIHLFRPAISILEKLIKKWRLFTKYKKICADLESIPDINLKTECPICTDEIVKGKKLRCGHVFHITCLKKWCERQYFCPICKIDLSLNRVEYFVSGNEILRGIPVNIERE</sequence>
<dbReference type="GO" id="GO:0043161">
    <property type="term" value="P:proteasome-mediated ubiquitin-dependent protein catabolic process"/>
    <property type="evidence" value="ECO:0007669"/>
    <property type="project" value="TreeGrafter"/>
</dbReference>
<evidence type="ECO:0000313" key="14">
    <source>
        <dbReference type="Proteomes" id="UP000053780"/>
    </source>
</evidence>